<gene>
    <name evidence="4" type="ORF">K435DRAFT_959078</name>
</gene>
<dbReference type="AlphaFoldDB" id="A0A4S8MYJ3"/>
<feature type="compositionally biased region" description="Low complexity" evidence="1">
    <location>
        <begin position="294"/>
        <end position="307"/>
    </location>
</feature>
<feature type="chain" id="PRO_5020356829" evidence="3">
    <location>
        <begin position="21"/>
        <end position="764"/>
    </location>
</feature>
<dbReference type="EMBL" id="ML179035">
    <property type="protein sequence ID" value="THV08520.1"/>
    <property type="molecule type" value="Genomic_DNA"/>
</dbReference>
<name>A0A4S8MYJ3_DENBC</name>
<feature type="compositionally biased region" description="Low complexity" evidence="1">
    <location>
        <begin position="175"/>
        <end position="185"/>
    </location>
</feature>
<proteinExistence type="predicted"/>
<evidence type="ECO:0000313" key="5">
    <source>
        <dbReference type="Proteomes" id="UP000297245"/>
    </source>
</evidence>
<feature type="region of interest" description="Disordered" evidence="1">
    <location>
        <begin position="562"/>
        <end position="631"/>
    </location>
</feature>
<feature type="region of interest" description="Disordered" evidence="1">
    <location>
        <begin position="168"/>
        <end position="238"/>
    </location>
</feature>
<dbReference type="Proteomes" id="UP000297245">
    <property type="component" value="Unassembled WGS sequence"/>
</dbReference>
<reference evidence="4 5" key="1">
    <citation type="journal article" date="2019" name="Nat. Ecol. Evol.">
        <title>Megaphylogeny resolves global patterns of mushroom evolution.</title>
        <authorList>
            <person name="Varga T."/>
            <person name="Krizsan K."/>
            <person name="Foldi C."/>
            <person name="Dima B."/>
            <person name="Sanchez-Garcia M."/>
            <person name="Sanchez-Ramirez S."/>
            <person name="Szollosi G.J."/>
            <person name="Szarkandi J.G."/>
            <person name="Papp V."/>
            <person name="Albert L."/>
            <person name="Andreopoulos W."/>
            <person name="Angelini C."/>
            <person name="Antonin V."/>
            <person name="Barry K.W."/>
            <person name="Bougher N.L."/>
            <person name="Buchanan P."/>
            <person name="Buyck B."/>
            <person name="Bense V."/>
            <person name="Catcheside P."/>
            <person name="Chovatia M."/>
            <person name="Cooper J."/>
            <person name="Damon W."/>
            <person name="Desjardin D."/>
            <person name="Finy P."/>
            <person name="Geml J."/>
            <person name="Haridas S."/>
            <person name="Hughes K."/>
            <person name="Justo A."/>
            <person name="Karasinski D."/>
            <person name="Kautmanova I."/>
            <person name="Kiss B."/>
            <person name="Kocsube S."/>
            <person name="Kotiranta H."/>
            <person name="LaButti K.M."/>
            <person name="Lechner B.E."/>
            <person name="Liimatainen K."/>
            <person name="Lipzen A."/>
            <person name="Lukacs Z."/>
            <person name="Mihaltcheva S."/>
            <person name="Morgado L.N."/>
            <person name="Niskanen T."/>
            <person name="Noordeloos M.E."/>
            <person name="Ohm R.A."/>
            <person name="Ortiz-Santana B."/>
            <person name="Ovrebo C."/>
            <person name="Racz N."/>
            <person name="Riley R."/>
            <person name="Savchenko A."/>
            <person name="Shiryaev A."/>
            <person name="Soop K."/>
            <person name="Spirin V."/>
            <person name="Szebenyi C."/>
            <person name="Tomsovsky M."/>
            <person name="Tulloss R.E."/>
            <person name="Uehling J."/>
            <person name="Grigoriev I.V."/>
            <person name="Vagvolgyi C."/>
            <person name="Papp T."/>
            <person name="Martin F.M."/>
            <person name="Miettinen O."/>
            <person name="Hibbett D.S."/>
            <person name="Nagy L.G."/>
        </authorList>
    </citation>
    <scope>NUCLEOTIDE SEQUENCE [LARGE SCALE GENOMIC DNA]</scope>
    <source>
        <strain evidence="4 5">CBS 962.96</strain>
    </source>
</reference>
<feature type="region of interest" description="Disordered" evidence="1">
    <location>
        <begin position="382"/>
        <end position="409"/>
    </location>
</feature>
<evidence type="ECO:0000256" key="1">
    <source>
        <dbReference type="SAM" id="MobiDB-lite"/>
    </source>
</evidence>
<keyword evidence="2" id="KW-1133">Transmembrane helix</keyword>
<keyword evidence="5" id="KW-1185">Reference proteome</keyword>
<feature type="compositionally biased region" description="Low complexity" evidence="1">
    <location>
        <begin position="661"/>
        <end position="690"/>
    </location>
</feature>
<evidence type="ECO:0000256" key="3">
    <source>
        <dbReference type="SAM" id="SignalP"/>
    </source>
</evidence>
<dbReference type="OrthoDB" id="2982374at2759"/>
<feature type="transmembrane region" description="Helical" evidence="2">
    <location>
        <begin position="30"/>
        <end position="56"/>
    </location>
</feature>
<feature type="compositionally biased region" description="Low complexity" evidence="1">
    <location>
        <begin position="562"/>
        <end position="594"/>
    </location>
</feature>
<accession>A0A4S8MYJ3</accession>
<keyword evidence="2" id="KW-0812">Transmembrane</keyword>
<protein>
    <submittedName>
        <fullName evidence="4">Uncharacterized protein</fullName>
    </submittedName>
</protein>
<feature type="signal peptide" evidence="3">
    <location>
        <begin position="1"/>
        <end position="20"/>
    </location>
</feature>
<feature type="compositionally biased region" description="Polar residues" evidence="1">
    <location>
        <begin position="141"/>
        <end position="153"/>
    </location>
</feature>
<feature type="compositionally biased region" description="Low complexity" evidence="1">
    <location>
        <begin position="606"/>
        <end position="631"/>
    </location>
</feature>
<organism evidence="4 5">
    <name type="scientific">Dendrothele bispora (strain CBS 962.96)</name>
    <dbReference type="NCBI Taxonomy" id="1314807"/>
    <lineage>
        <taxon>Eukaryota</taxon>
        <taxon>Fungi</taxon>
        <taxon>Dikarya</taxon>
        <taxon>Basidiomycota</taxon>
        <taxon>Agaricomycotina</taxon>
        <taxon>Agaricomycetes</taxon>
        <taxon>Agaricomycetidae</taxon>
        <taxon>Agaricales</taxon>
        <taxon>Agaricales incertae sedis</taxon>
        <taxon>Dendrothele</taxon>
    </lineage>
</organism>
<evidence type="ECO:0000313" key="4">
    <source>
        <dbReference type="EMBL" id="THV08520.1"/>
    </source>
</evidence>
<feature type="region of interest" description="Disordered" evidence="1">
    <location>
        <begin position="289"/>
        <end position="316"/>
    </location>
</feature>
<feature type="compositionally biased region" description="Acidic residues" evidence="1">
    <location>
        <begin position="735"/>
        <end position="745"/>
    </location>
</feature>
<feature type="compositionally biased region" description="Basic and acidic residues" evidence="1">
    <location>
        <begin position="750"/>
        <end position="764"/>
    </location>
</feature>
<feature type="region of interest" description="Disordered" evidence="1">
    <location>
        <begin position="133"/>
        <end position="153"/>
    </location>
</feature>
<sequence length="764" mass="82810">MIILLGRVLPPFILPVLVSALPTVTATASNALNFSASACIAIVSTLVFILCVLYVAKRVYRNYRRTRVIRHGPAVQCASLQSSQRSSTSFFYFSDKDKPLKIDHTAFWVGLLGSPRWETSIKASHESGAARYPFINRHPTHGTQKTSSSFGTRLSLTEFGARRRYSSSQSDFAGSSTLQSSSTQTVAPSIQLPAYPANARTTTSPKNRRRSLPTQRQSSEHAIERKKKHSSLNGVGKKRFSEDYAHGSWLRRADPTSQLDSEILPLSPVNSSFLDYPPDLFVNLKSKKRVSGLPTSQPSSSRNSASATREENEGKSFISHPFALIPKNSTGNWEVLPDTSTPCTQESDLQPVSPTITPPAPCFLAPASYVAEMPCSPVVSATLPRRKPKTRSPSVRSRKSPPIGPSPLRIMTLPERSTTNLCALDEDIVRSRSGITSSQIPVQELVPGLRRDMYSQLGIGYPSIWGVDKKEAPLDQMQISTTIENESGANKDIESPHVTSVSSLTSPVITNSSSLHHQDQAADDMLSFIQELVEETSQWDSSLYMDDGFKALMQNPTSRLNVSASQAPVSSSSSSSFPPRSTTSPIHISPTPSSEYIHFEGGGSRSPTPKSTKSPTQSFRISMSRSSGSSNSFNEIEQLVGVLDFDLEVYRMDMSMLPSISTLSSSSSGVLRNSNSVSPVLSPSVSGSKVAEVVDSGHLENSSQQSRSGSRRHPQMGSVSASTFVHGQPLTVLEEANEGEGEGDGGDGNRNQDGHVEKSHSDAE</sequence>
<keyword evidence="3" id="KW-0732">Signal</keyword>
<feature type="region of interest" description="Disordered" evidence="1">
    <location>
        <begin position="661"/>
        <end position="764"/>
    </location>
</feature>
<evidence type="ECO:0000256" key="2">
    <source>
        <dbReference type="SAM" id="Phobius"/>
    </source>
</evidence>
<keyword evidence="2" id="KW-0472">Membrane</keyword>